<dbReference type="AlphaFoldDB" id="A0AAQ4FNB8"/>
<dbReference type="SMART" id="SM01100">
    <property type="entry name" value="CRAL_TRIO_N"/>
    <property type="match status" value="1"/>
</dbReference>
<protein>
    <recommendedName>
        <fullName evidence="1">CRAL/TRIO N-terminal domain-containing protein</fullName>
    </recommendedName>
</protein>
<dbReference type="Gene3D" id="3.40.525.10">
    <property type="entry name" value="CRAL-TRIO lipid binding domain"/>
    <property type="match status" value="1"/>
</dbReference>
<dbReference type="PANTHER" id="PTHR10174:SF130">
    <property type="entry name" value="ALPHA-TOCOPHEROL TRANSFER PROTEIN-LIKE"/>
    <property type="match status" value="1"/>
</dbReference>
<dbReference type="InterPro" id="IPR011074">
    <property type="entry name" value="CRAL/TRIO_N_dom"/>
</dbReference>
<dbReference type="Pfam" id="PF03765">
    <property type="entry name" value="CRAL_TRIO_N"/>
    <property type="match status" value="1"/>
</dbReference>
<evidence type="ECO:0000259" key="1">
    <source>
        <dbReference type="SMART" id="SM01100"/>
    </source>
</evidence>
<dbReference type="InterPro" id="IPR036273">
    <property type="entry name" value="CRAL/TRIO_N_dom_sf"/>
</dbReference>
<evidence type="ECO:0000313" key="2">
    <source>
        <dbReference type="EMBL" id="KAK8788720.1"/>
    </source>
</evidence>
<dbReference type="SUPFAM" id="SSF46938">
    <property type="entry name" value="CRAL/TRIO N-terminal domain"/>
    <property type="match status" value="1"/>
</dbReference>
<dbReference type="Proteomes" id="UP001321473">
    <property type="component" value="Unassembled WGS sequence"/>
</dbReference>
<gene>
    <name evidence="2" type="ORF">V5799_021498</name>
</gene>
<accession>A0AAQ4FNB8</accession>
<dbReference type="Gene3D" id="1.10.8.20">
    <property type="entry name" value="N-terminal domain of phosphatidylinositol transfer protein sec14p"/>
    <property type="match status" value="1"/>
</dbReference>
<dbReference type="GO" id="GO:0016020">
    <property type="term" value="C:membrane"/>
    <property type="evidence" value="ECO:0007669"/>
    <property type="project" value="TreeGrafter"/>
</dbReference>
<keyword evidence="3" id="KW-1185">Reference proteome</keyword>
<organism evidence="2 3">
    <name type="scientific">Amblyomma americanum</name>
    <name type="common">Lone star tick</name>
    <dbReference type="NCBI Taxonomy" id="6943"/>
    <lineage>
        <taxon>Eukaryota</taxon>
        <taxon>Metazoa</taxon>
        <taxon>Ecdysozoa</taxon>
        <taxon>Arthropoda</taxon>
        <taxon>Chelicerata</taxon>
        <taxon>Arachnida</taxon>
        <taxon>Acari</taxon>
        <taxon>Parasitiformes</taxon>
        <taxon>Ixodida</taxon>
        <taxon>Ixodoidea</taxon>
        <taxon>Ixodidae</taxon>
        <taxon>Amblyomminae</taxon>
        <taxon>Amblyomma</taxon>
    </lineage>
</organism>
<dbReference type="Pfam" id="PF00650">
    <property type="entry name" value="CRAL_TRIO"/>
    <property type="match status" value="1"/>
</dbReference>
<proteinExistence type="predicted"/>
<feature type="domain" description="CRAL/TRIO N-terminal" evidence="1">
    <location>
        <begin position="14"/>
        <end position="39"/>
    </location>
</feature>
<comment type="caution">
    <text evidence="2">The sequence shown here is derived from an EMBL/GenBank/DDBJ whole genome shotgun (WGS) entry which is preliminary data.</text>
</comment>
<name>A0AAQ4FNB8_AMBAM</name>
<dbReference type="InterPro" id="IPR036865">
    <property type="entry name" value="CRAL-TRIO_dom_sf"/>
</dbReference>
<dbReference type="EMBL" id="JARKHS020000538">
    <property type="protein sequence ID" value="KAK8788720.1"/>
    <property type="molecule type" value="Genomic_DNA"/>
</dbReference>
<evidence type="ECO:0000313" key="3">
    <source>
        <dbReference type="Proteomes" id="UP001321473"/>
    </source>
</evidence>
<sequence>MPQTGETLLECPTDDAFLLKFLRGRKFDVQRAFKNVKKYFEVRRDNPEMFEALGLHGVPFDVACRVHRLVAVSRKTDPEGRGVIMYKIGSWRPDICSLNDIFRIALLYSEHLLLREEFQTKGIVAVLDLEHLSPYHLVHYTPSVIRTFITLAQTRLFGCNWEELHKLVPADVIPEEHGGTLESYDYDLVKEELIAEDSYFQKINSYGYRTATEESTHL</sequence>
<dbReference type="PANTHER" id="PTHR10174">
    <property type="entry name" value="ALPHA-TOCOPHEROL TRANSFER PROTEIN-RELATED"/>
    <property type="match status" value="1"/>
</dbReference>
<dbReference type="CDD" id="cd00170">
    <property type="entry name" value="SEC14"/>
    <property type="match status" value="1"/>
</dbReference>
<dbReference type="InterPro" id="IPR001251">
    <property type="entry name" value="CRAL-TRIO_dom"/>
</dbReference>
<dbReference type="SUPFAM" id="SSF52087">
    <property type="entry name" value="CRAL/TRIO domain"/>
    <property type="match status" value="1"/>
</dbReference>
<reference evidence="2 3" key="1">
    <citation type="journal article" date="2023" name="Arcadia Sci">
        <title>De novo assembly of a long-read Amblyomma americanum tick genome.</title>
        <authorList>
            <person name="Chou S."/>
            <person name="Poskanzer K.E."/>
            <person name="Rollins M."/>
            <person name="Thuy-Boun P.S."/>
        </authorList>
    </citation>
    <scope>NUCLEOTIDE SEQUENCE [LARGE SCALE GENOMIC DNA]</scope>
    <source>
        <strain evidence="2">F_SG_1</strain>
        <tissue evidence="2">Salivary glands</tissue>
    </source>
</reference>
<dbReference type="GO" id="GO:1902936">
    <property type="term" value="F:phosphatidylinositol bisphosphate binding"/>
    <property type="evidence" value="ECO:0007669"/>
    <property type="project" value="TreeGrafter"/>
</dbReference>